<sequence>MGRRIPRDEAYVIAFWLASLLFGAHIVVYILYLWVCRQRPSGAPLLMSITAAAMLFVGAIQNFVGLQRVLEAFWGDSGLTPAQYLNLTNITSNYVESVTWITQVFLGDSFLTYRCWVLYGKRWWALVPPAVLVLADFAIGMVLQWEYGRDHSGETNAEAAAELLRWEGSMLGLTVIVNLGLTIAIAARIIYQHRQTPPTLRHNMTESRHVRIMWIIVESGVIIAITQLLVLVLGALDNPGYQILVHAVCPMIGIVFTGVIVRVQLSTYSSQFTSDISSAPLDTIVLHSSVNTRLHESLAQQHISFDAKTMGQESDTVDVFKRRHGGGSDSVAGSSEAMELTALK</sequence>
<feature type="transmembrane region" description="Helical" evidence="1">
    <location>
        <begin position="170"/>
        <end position="191"/>
    </location>
</feature>
<reference evidence="2" key="1">
    <citation type="journal article" date="2021" name="New Phytol.">
        <title>Evolutionary innovations through gain and loss of genes in the ectomycorrhizal Boletales.</title>
        <authorList>
            <person name="Wu G."/>
            <person name="Miyauchi S."/>
            <person name="Morin E."/>
            <person name="Kuo A."/>
            <person name="Drula E."/>
            <person name="Varga T."/>
            <person name="Kohler A."/>
            <person name="Feng B."/>
            <person name="Cao Y."/>
            <person name="Lipzen A."/>
            <person name="Daum C."/>
            <person name="Hundley H."/>
            <person name="Pangilinan J."/>
            <person name="Johnson J."/>
            <person name="Barry K."/>
            <person name="LaButti K."/>
            <person name="Ng V."/>
            <person name="Ahrendt S."/>
            <person name="Min B."/>
            <person name="Choi I.G."/>
            <person name="Park H."/>
            <person name="Plett J.M."/>
            <person name="Magnuson J."/>
            <person name="Spatafora J.W."/>
            <person name="Nagy L.G."/>
            <person name="Henrissat B."/>
            <person name="Grigoriev I.V."/>
            <person name="Yang Z.L."/>
            <person name="Xu J."/>
            <person name="Martin F.M."/>
        </authorList>
    </citation>
    <scope>NUCLEOTIDE SEQUENCE</scope>
    <source>
        <strain evidence="2">KKN 215</strain>
    </source>
</reference>
<protein>
    <submittedName>
        <fullName evidence="2">Uncharacterized protein</fullName>
    </submittedName>
</protein>
<accession>A0A8K0XUC1</accession>
<gene>
    <name evidence="2" type="ORF">BXZ70DRAFT_272660</name>
</gene>
<keyword evidence="1" id="KW-0472">Membrane</keyword>
<comment type="caution">
    <text evidence="2">The sequence shown here is derived from an EMBL/GenBank/DDBJ whole genome shotgun (WGS) entry which is preliminary data.</text>
</comment>
<feature type="transmembrane region" description="Helical" evidence="1">
    <location>
        <begin position="12"/>
        <end position="35"/>
    </location>
</feature>
<dbReference type="AlphaFoldDB" id="A0A8K0XUC1"/>
<evidence type="ECO:0000313" key="2">
    <source>
        <dbReference type="EMBL" id="KAH8107070.1"/>
    </source>
</evidence>
<organism evidence="2 3">
    <name type="scientific">Cristinia sonorae</name>
    <dbReference type="NCBI Taxonomy" id="1940300"/>
    <lineage>
        <taxon>Eukaryota</taxon>
        <taxon>Fungi</taxon>
        <taxon>Dikarya</taxon>
        <taxon>Basidiomycota</taxon>
        <taxon>Agaricomycotina</taxon>
        <taxon>Agaricomycetes</taxon>
        <taxon>Agaricomycetidae</taxon>
        <taxon>Agaricales</taxon>
        <taxon>Pleurotineae</taxon>
        <taxon>Stephanosporaceae</taxon>
        <taxon>Cristinia</taxon>
    </lineage>
</organism>
<feature type="transmembrane region" description="Helical" evidence="1">
    <location>
        <begin position="123"/>
        <end position="143"/>
    </location>
</feature>
<dbReference type="EMBL" id="JAEVFJ010000002">
    <property type="protein sequence ID" value="KAH8107070.1"/>
    <property type="molecule type" value="Genomic_DNA"/>
</dbReference>
<name>A0A8K0XUC1_9AGAR</name>
<feature type="transmembrane region" description="Helical" evidence="1">
    <location>
        <begin position="41"/>
        <end position="60"/>
    </location>
</feature>
<feature type="transmembrane region" description="Helical" evidence="1">
    <location>
        <begin position="241"/>
        <end position="261"/>
    </location>
</feature>
<feature type="transmembrane region" description="Helical" evidence="1">
    <location>
        <begin position="212"/>
        <end position="235"/>
    </location>
</feature>
<evidence type="ECO:0000256" key="1">
    <source>
        <dbReference type="SAM" id="Phobius"/>
    </source>
</evidence>
<keyword evidence="3" id="KW-1185">Reference proteome</keyword>
<dbReference type="Proteomes" id="UP000813824">
    <property type="component" value="Unassembled WGS sequence"/>
</dbReference>
<dbReference type="OrthoDB" id="2756618at2759"/>
<keyword evidence="1" id="KW-1133">Transmembrane helix</keyword>
<keyword evidence="1" id="KW-0812">Transmembrane</keyword>
<proteinExistence type="predicted"/>
<evidence type="ECO:0000313" key="3">
    <source>
        <dbReference type="Proteomes" id="UP000813824"/>
    </source>
</evidence>